<evidence type="ECO:0000313" key="3">
    <source>
        <dbReference type="Proteomes" id="UP000318681"/>
    </source>
</evidence>
<evidence type="ECO:0000313" key="2">
    <source>
        <dbReference type="EMBL" id="TVV69912.1"/>
    </source>
</evidence>
<comment type="caution">
    <text evidence="2">The sequence shown here is derived from an EMBL/GenBank/DDBJ whole genome shotgun (WGS) entry which is preliminary data.</text>
</comment>
<evidence type="ECO:0000256" key="1">
    <source>
        <dbReference type="SAM" id="Phobius"/>
    </source>
</evidence>
<dbReference type="InterPro" id="IPR010664">
    <property type="entry name" value="LipoPS_assembly_LptC-rel"/>
</dbReference>
<reference evidence="2 3" key="1">
    <citation type="submission" date="2019-07" db="EMBL/GenBank/DDBJ databases">
        <title>Sphingomonas solaris sp. nov., isolated from a solar panel from Boston, Massachusetts.</title>
        <authorList>
            <person name="Tanner K."/>
            <person name="Pascual J."/>
            <person name="Mancuso C."/>
            <person name="Pereto J."/>
            <person name="Khalil A."/>
            <person name="Vilanova C."/>
        </authorList>
    </citation>
    <scope>NUCLEOTIDE SEQUENCE [LARGE SCALE GENOMIC DNA]</scope>
    <source>
        <strain evidence="2 3">R4DWN</strain>
    </source>
</reference>
<accession>A0A558QS77</accession>
<dbReference type="EMBL" id="VNIM01000159">
    <property type="protein sequence ID" value="TVV69912.1"/>
    <property type="molecule type" value="Genomic_DNA"/>
</dbReference>
<keyword evidence="1" id="KW-1133">Transmembrane helix</keyword>
<sequence length="215" mass="23271">MAESALAARGARQVWAAPGSTHDRLIRMLRLVLPAAIVVLLVLMAIAPLTVGRDISFVLSKDRVAVARERMRVSDAIYRGEDGKGQPFAIRAGSAVQVSSADPIVRMADLSARIALPEGPASIVAKTGRYDMTAERVLIDGAVRFETADGYRLDTRDVGVDLKTRRVASGGAVDGKMQLGTFRADRMTADLTSHVVVLEGRARLHIDQRQSRGRR</sequence>
<dbReference type="Proteomes" id="UP000318681">
    <property type="component" value="Unassembled WGS sequence"/>
</dbReference>
<keyword evidence="3" id="KW-1185">Reference proteome</keyword>
<organism evidence="2 3">
    <name type="scientific">Alterirhizorhabdus solaris</name>
    <dbReference type="NCBI Taxonomy" id="2529389"/>
    <lineage>
        <taxon>Bacteria</taxon>
        <taxon>Pseudomonadati</taxon>
        <taxon>Pseudomonadota</taxon>
        <taxon>Alphaproteobacteria</taxon>
        <taxon>Sphingomonadales</taxon>
        <taxon>Rhizorhabdaceae</taxon>
        <taxon>Alterirhizorhabdus</taxon>
    </lineage>
</organism>
<keyword evidence="1" id="KW-0472">Membrane</keyword>
<gene>
    <name evidence="2" type="ORF">FOY91_20455</name>
</gene>
<feature type="transmembrane region" description="Helical" evidence="1">
    <location>
        <begin position="31"/>
        <end position="51"/>
    </location>
</feature>
<protein>
    <submittedName>
        <fullName evidence="2">LPS export ABC transporter periplasmic protein LptC</fullName>
    </submittedName>
</protein>
<proteinExistence type="predicted"/>
<dbReference type="AlphaFoldDB" id="A0A558QS77"/>
<name>A0A558QS77_9SPHN</name>
<dbReference type="Gene3D" id="2.60.450.10">
    <property type="entry name" value="Lipopolysaccharide (LPS) transport protein A like domain"/>
    <property type="match status" value="1"/>
</dbReference>
<dbReference type="Pfam" id="PF06835">
    <property type="entry name" value="LptC"/>
    <property type="match status" value="1"/>
</dbReference>
<keyword evidence="1" id="KW-0812">Transmembrane</keyword>
<dbReference type="OrthoDB" id="7423492at2"/>
<dbReference type="RefSeq" id="WP_145155795.1">
    <property type="nucleotide sequence ID" value="NZ_VNIM01000159.1"/>
</dbReference>